<dbReference type="KEGG" id="pob:LPB03_13170"/>
<evidence type="ECO:0000313" key="2">
    <source>
        <dbReference type="Proteomes" id="UP000092584"/>
    </source>
</evidence>
<dbReference type="AlphaFoldDB" id="A0A1B8TTS9"/>
<dbReference type="RefSeq" id="WP_065320053.1">
    <property type="nucleotide sequence ID" value="NZ_CP017477.1"/>
</dbReference>
<organism evidence="1 2">
    <name type="scientific">Polaribacter vadi</name>
    <dbReference type="NCBI Taxonomy" id="1774273"/>
    <lineage>
        <taxon>Bacteria</taxon>
        <taxon>Pseudomonadati</taxon>
        <taxon>Bacteroidota</taxon>
        <taxon>Flavobacteriia</taxon>
        <taxon>Flavobacteriales</taxon>
        <taxon>Flavobacteriaceae</taxon>
    </lineage>
</organism>
<protein>
    <submittedName>
        <fullName evidence="1">Uncharacterized protein</fullName>
    </submittedName>
</protein>
<sequence>MKKIVILTFLIFLSIKSYSQSDKELVLKSFENYKNAILTDKGKLAADFVDSRTINYYSTILDKVKTADSLEVDSMGIIDKLTVLTMRHRVAKNDLLNFNGKDLVVYAIDNGMVGKNSVVNAELGNVITNGDFSKAEFVVNGQKTPFFFHFYREDKVWRIDITHLFSLGTMSFKKMIDDSGETENDFITNILEVLTGKKPTENIWKSVI</sequence>
<dbReference type="STRING" id="1774273.LPB03_13170"/>
<gene>
    <name evidence="1" type="ORF">LPB3_13185</name>
</gene>
<keyword evidence="2" id="KW-1185">Reference proteome</keyword>
<dbReference type="Proteomes" id="UP000092584">
    <property type="component" value="Unassembled WGS sequence"/>
</dbReference>
<evidence type="ECO:0000313" key="1">
    <source>
        <dbReference type="EMBL" id="OBY63077.1"/>
    </source>
</evidence>
<comment type="caution">
    <text evidence="1">The sequence shown here is derived from an EMBL/GenBank/DDBJ whole genome shotgun (WGS) entry which is preliminary data.</text>
</comment>
<proteinExistence type="predicted"/>
<name>A0A1B8TTS9_9FLAO</name>
<dbReference type="OrthoDB" id="1121445at2"/>
<dbReference type="EMBL" id="LSFM01000023">
    <property type="protein sequence ID" value="OBY63077.1"/>
    <property type="molecule type" value="Genomic_DNA"/>
</dbReference>
<accession>A0A1B8TTS9</accession>
<reference evidence="2" key="1">
    <citation type="submission" date="2016-02" db="EMBL/GenBank/DDBJ databases">
        <authorList>
            <person name="Shin S.-K."/>
            <person name="Yi H."/>
            <person name="Kim E."/>
        </authorList>
    </citation>
    <scope>NUCLEOTIDE SEQUENCE [LARGE SCALE GENOMIC DNA]</scope>
    <source>
        <strain evidence="2">LPB0003</strain>
    </source>
</reference>